<dbReference type="AlphaFoldDB" id="A0A1L7WYY9"/>
<dbReference type="Gene3D" id="3.40.50.300">
    <property type="entry name" value="P-loop containing nucleotide triphosphate hydrolases"/>
    <property type="match status" value="1"/>
</dbReference>
<dbReference type="InterPro" id="IPR007111">
    <property type="entry name" value="NACHT_NTPase"/>
</dbReference>
<evidence type="ECO:0000256" key="1">
    <source>
        <dbReference type="ARBA" id="ARBA00022737"/>
    </source>
</evidence>
<evidence type="ECO:0000256" key="2">
    <source>
        <dbReference type="PROSITE-ProRule" id="PRU00023"/>
    </source>
</evidence>
<dbReference type="Pfam" id="PF24883">
    <property type="entry name" value="NPHP3_N"/>
    <property type="match status" value="1"/>
</dbReference>
<feature type="compositionally biased region" description="Polar residues" evidence="3">
    <location>
        <begin position="206"/>
        <end position="219"/>
    </location>
</feature>
<evidence type="ECO:0000313" key="6">
    <source>
        <dbReference type="Proteomes" id="UP000184330"/>
    </source>
</evidence>
<dbReference type="PANTHER" id="PTHR10039:SF14">
    <property type="entry name" value="NACHT DOMAIN-CONTAINING PROTEIN"/>
    <property type="match status" value="1"/>
</dbReference>
<dbReference type="InterPro" id="IPR036770">
    <property type="entry name" value="Ankyrin_rpt-contain_sf"/>
</dbReference>
<dbReference type="InterPro" id="IPR027417">
    <property type="entry name" value="P-loop_NTPase"/>
</dbReference>
<dbReference type="PROSITE" id="PS50088">
    <property type="entry name" value="ANK_REPEAT"/>
    <property type="match status" value="1"/>
</dbReference>
<dbReference type="InterPro" id="IPR056884">
    <property type="entry name" value="NPHP3-like_N"/>
</dbReference>
<dbReference type="SMART" id="SM00248">
    <property type="entry name" value="ANK"/>
    <property type="match status" value="3"/>
</dbReference>
<dbReference type="PROSITE" id="PS50837">
    <property type="entry name" value="NACHT"/>
    <property type="match status" value="1"/>
</dbReference>
<dbReference type="Gene3D" id="1.25.40.20">
    <property type="entry name" value="Ankyrin repeat-containing domain"/>
    <property type="match status" value="2"/>
</dbReference>
<dbReference type="Proteomes" id="UP000184330">
    <property type="component" value="Unassembled WGS sequence"/>
</dbReference>
<dbReference type="OrthoDB" id="674604at2759"/>
<dbReference type="Pfam" id="PF12796">
    <property type="entry name" value="Ank_2"/>
    <property type="match status" value="1"/>
</dbReference>
<keyword evidence="1" id="KW-0677">Repeat</keyword>
<feature type="region of interest" description="Disordered" evidence="3">
    <location>
        <begin position="206"/>
        <end position="225"/>
    </location>
</feature>
<dbReference type="PANTHER" id="PTHR10039">
    <property type="entry name" value="AMELOGENIN"/>
    <property type="match status" value="1"/>
</dbReference>
<keyword evidence="6" id="KW-1185">Reference proteome</keyword>
<proteinExistence type="predicted"/>
<keyword evidence="2" id="KW-0040">ANK repeat</keyword>
<feature type="repeat" description="ANK" evidence="2">
    <location>
        <begin position="795"/>
        <end position="827"/>
    </location>
</feature>
<organism evidence="5 6">
    <name type="scientific">Phialocephala subalpina</name>
    <dbReference type="NCBI Taxonomy" id="576137"/>
    <lineage>
        <taxon>Eukaryota</taxon>
        <taxon>Fungi</taxon>
        <taxon>Dikarya</taxon>
        <taxon>Ascomycota</taxon>
        <taxon>Pezizomycotina</taxon>
        <taxon>Leotiomycetes</taxon>
        <taxon>Helotiales</taxon>
        <taxon>Mollisiaceae</taxon>
        <taxon>Phialocephala</taxon>
        <taxon>Phialocephala fortinii species complex</taxon>
    </lineage>
</organism>
<accession>A0A1L7WYY9</accession>
<dbReference type="SUPFAM" id="SSF48403">
    <property type="entry name" value="Ankyrin repeat"/>
    <property type="match status" value="1"/>
</dbReference>
<evidence type="ECO:0000259" key="4">
    <source>
        <dbReference type="PROSITE" id="PS50837"/>
    </source>
</evidence>
<dbReference type="EMBL" id="FJOG01000011">
    <property type="protein sequence ID" value="CZR57987.1"/>
    <property type="molecule type" value="Genomic_DNA"/>
</dbReference>
<dbReference type="InterPro" id="IPR002110">
    <property type="entry name" value="Ankyrin_rpt"/>
</dbReference>
<evidence type="ECO:0000313" key="5">
    <source>
        <dbReference type="EMBL" id="CZR57987.1"/>
    </source>
</evidence>
<gene>
    <name evidence="5" type="ORF">PAC_07877</name>
</gene>
<dbReference type="STRING" id="576137.A0A1L7WYY9"/>
<protein>
    <recommendedName>
        <fullName evidence="4">NACHT domain-containing protein</fullName>
    </recommendedName>
</protein>
<sequence length="1024" mass="114012">MSGLEVVGALSGAAQLADAGVQIIKLISNFYSQIRKAPESLQKRSGQIELLIDIAHLIQETPPLQTNLISSLLHNCIQDAHELRDILEKLTAAATANKLEKYWKALGGVHNEKCILTICDKLEQEKNALTLCISSIDLELLHNIGTEVVITRQGIDMLLGALPQAHQTARSVALFGQELLTLKRTTQSIRDELSLVFEKVAQAEALSQNPQTPTTSGDPHQSAAAHETFIQSELPALRRVVESLARQRSVECMERKSQENGRSLNAFAKEKEMKCLASLAVGNQKAHLTSILRHAESAGQWFRESPRYKQWEQSNASDVLYLFAGAGCGQSTLVGHTVKSIQERHLPFSECRLGSALENDYNRPDIILYYFFQRNHQTPEGVTALAAVRTMTEQLVSQHPTCLPKLLNVYDLLSAREMIQELPRVFIVVDGVDECSSDSRMALILGLLGLLANTGPQAKSAKGIVKVLISGRPDDEIMGHLLPQQCIGISESDTVSDIRVLVRTRVSRFMRRHSLTLDIERALSIFLCSKSHGMFLWIVMVMDELERRDERLTNEALVIKLLKMPMTLRTTYASILECSPKSRQEDLWRILRWLLYSKRTLAPTVLEQALCKELELSVWNDFQGDVKFLCGSLVRINPNSVCFAHGTVAEFLLDIVGVAPLEHTGGIAMDPVSANSHIAAICVSSLLDSEDAGFMTEWLTDTFFRGEMSWEDFVTKNSFFAYAAEYWSCHLDKTIPFNRVLPALVTHYILEKDNNPNVEAENGESPLLWAAEAGSFFSAESLLNAGAAPSQPTYDGWTPLHWAASKGDKALWDLLIDHGADEYAIDAEGLTAKHWAVRRGHGGIDIAKRCRGFRSSILIDFISPSDSASVTLDDQILALATPKPHKCSKGKRCAKWKKQQNLIARFHQDLKNKDENVLNSFIDVFETRSHSELEIKSSIVASSDALGRWAPRIMLEKATLSKVELRDPQDNVKAFLEVQTQTNSTLSAIETHLYQPDETKGEYLLDTTSVVQEKPDEGYIPILA</sequence>
<dbReference type="PROSITE" id="PS50297">
    <property type="entry name" value="ANK_REP_REGION"/>
    <property type="match status" value="1"/>
</dbReference>
<evidence type="ECO:0000256" key="3">
    <source>
        <dbReference type="SAM" id="MobiDB-lite"/>
    </source>
</evidence>
<feature type="domain" description="NACHT" evidence="4">
    <location>
        <begin position="318"/>
        <end position="474"/>
    </location>
</feature>
<name>A0A1L7WYY9_9HELO</name>
<reference evidence="5 6" key="1">
    <citation type="submission" date="2016-03" db="EMBL/GenBank/DDBJ databases">
        <authorList>
            <person name="Ploux O."/>
        </authorList>
    </citation>
    <scope>NUCLEOTIDE SEQUENCE [LARGE SCALE GENOMIC DNA]</scope>
    <source>
        <strain evidence="5 6">UAMH 11012</strain>
    </source>
</reference>